<dbReference type="OrthoDB" id="5282002at2759"/>
<gene>
    <name evidence="1" type="ORF">HETSPECPRED_008530</name>
</gene>
<sequence length="160" mass="17851">MPGHPGNPSTGPCALPAGCDPEVNTRREYTDRLTAVAPPDFAKPAWADLCNTLRDLTRALAYHEVMEPNIDDPYMKPANRKTKVYHMWDFVSRTLSMVLANDPDLPRRQKGLWKEVVGRAQYGKKLMMDTTGKLDAMCPDDYGTKVDFGGDVLAIVQRIA</sequence>
<dbReference type="EMBL" id="CAJPDS010000066">
    <property type="protein sequence ID" value="CAF9933099.1"/>
    <property type="molecule type" value="Genomic_DNA"/>
</dbReference>
<dbReference type="AlphaFoldDB" id="A0A8H3IYN6"/>
<dbReference type="Proteomes" id="UP000664521">
    <property type="component" value="Unassembled WGS sequence"/>
</dbReference>
<protein>
    <submittedName>
        <fullName evidence="1">Uncharacterized protein</fullName>
    </submittedName>
</protein>
<evidence type="ECO:0000313" key="2">
    <source>
        <dbReference type="Proteomes" id="UP000664521"/>
    </source>
</evidence>
<proteinExistence type="predicted"/>
<evidence type="ECO:0000313" key="1">
    <source>
        <dbReference type="EMBL" id="CAF9933099.1"/>
    </source>
</evidence>
<name>A0A8H3IYN6_9LECA</name>
<reference evidence="1" key="1">
    <citation type="submission" date="2021-03" db="EMBL/GenBank/DDBJ databases">
        <authorList>
            <person name="Tagirdzhanova G."/>
        </authorList>
    </citation>
    <scope>NUCLEOTIDE SEQUENCE</scope>
</reference>
<keyword evidence="2" id="KW-1185">Reference proteome</keyword>
<accession>A0A8H3IYN6</accession>
<comment type="caution">
    <text evidence="1">The sequence shown here is derived from an EMBL/GenBank/DDBJ whole genome shotgun (WGS) entry which is preliminary data.</text>
</comment>
<organism evidence="1 2">
    <name type="scientific">Heterodermia speciosa</name>
    <dbReference type="NCBI Taxonomy" id="116794"/>
    <lineage>
        <taxon>Eukaryota</taxon>
        <taxon>Fungi</taxon>
        <taxon>Dikarya</taxon>
        <taxon>Ascomycota</taxon>
        <taxon>Pezizomycotina</taxon>
        <taxon>Lecanoromycetes</taxon>
        <taxon>OSLEUM clade</taxon>
        <taxon>Lecanoromycetidae</taxon>
        <taxon>Caliciales</taxon>
        <taxon>Physciaceae</taxon>
        <taxon>Heterodermia</taxon>
    </lineage>
</organism>